<organism evidence="2 3">
    <name type="scientific">Pocillopora damicornis</name>
    <name type="common">Cauliflower coral</name>
    <name type="synonym">Millepora damicornis</name>
    <dbReference type="NCBI Taxonomy" id="46731"/>
    <lineage>
        <taxon>Eukaryota</taxon>
        <taxon>Metazoa</taxon>
        <taxon>Cnidaria</taxon>
        <taxon>Anthozoa</taxon>
        <taxon>Hexacorallia</taxon>
        <taxon>Scleractinia</taxon>
        <taxon>Astrocoeniina</taxon>
        <taxon>Pocilloporidae</taxon>
        <taxon>Pocillopora</taxon>
    </lineage>
</organism>
<dbReference type="AlphaFoldDB" id="A0A3M6UKB7"/>
<comment type="caution">
    <text evidence="2">The sequence shown here is derived from an EMBL/GenBank/DDBJ whole genome shotgun (WGS) entry which is preliminary data.</text>
</comment>
<accession>A0A3M6UKB7</accession>
<keyword evidence="3" id="KW-1185">Reference proteome</keyword>
<reference evidence="2 3" key="1">
    <citation type="journal article" date="2018" name="Sci. Rep.">
        <title>Comparative analysis of the Pocillopora damicornis genome highlights role of immune system in coral evolution.</title>
        <authorList>
            <person name="Cunning R."/>
            <person name="Bay R.A."/>
            <person name="Gillette P."/>
            <person name="Baker A.C."/>
            <person name="Traylor-Knowles N."/>
        </authorList>
    </citation>
    <scope>NUCLEOTIDE SEQUENCE [LARGE SCALE GENOMIC DNA]</scope>
    <source>
        <strain evidence="2">RSMAS</strain>
        <tissue evidence="2">Whole animal</tissue>
    </source>
</reference>
<feature type="compositionally biased region" description="Low complexity" evidence="1">
    <location>
        <begin position="13"/>
        <end position="28"/>
    </location>
</feature>
<gene>
    <name evidence="2" type="ORF">pdam_00022338</name>
</gene>
<protein>
    <submittedName>
        <fullName evidence="2">Uncharacterized protein</fullName>
    </submittedName>
</protein>
<feature type="region of interest" description="Disordered" evidence="1">
    <location>
        <begin position="1"/>
        <end position="35"/>
    </location>
</feature>
<evidence type="ECO:0000313" key="2">
    <source>
        <dbReference type="EMBL" id="RMX54009.1"/>
    </source>
</evidence>
<proteinExistence type="predicted"/>
<dbReference type="Proteomes" id="UP000275408">
    <property type="component" value="Unassembled WGS sequence"/>
</dbReference>
<name>A0A3M6UKB7_POCDA</name>
<evidence type="ECO:0000256" key="1">
    <source>
        <dbReference type="SAM" id="MobiDB-lite"/>
    </source>
</evidence>
<dbReference type="EMBL" id="RCHS01001348">
    <property type="protein sequence ID" value="RMX54009.1"/>
    <property type="molecule type" value="Genomic_DNA"/>
</dbReference>
<evidence type="ECO:0000313" key="3">
    <source>
        <dbReference type="Proteomes" id="UP000275408"/>
    </source>
</evidence>
<sequence length="398" mass="44688">METEMFTDPKIGSALSSEFHSTSSTSESPQKKGQWEKIELKTKIMGTAKLEGTSPLTVVPTTGYGKELEEPWGRKGMLPLPGSSIFGPEEELVEPRMKLQRIKGTSPLTVKPTTGHVKELIEKGQGRKGMFPLPGSSTFDPEEELEELRMKLQRMEGSSSPLLLSTTDLEEKLGRVCEDLKMLRMEGGFPVLQFSTVDLEKKLDELCMEFQRSRMKGTLPPPELFTADLEDELKGLRTKLNRVRMKGASSSEFHSISSISKSPQNQEELKKWKQKTKIVETEKLKGTSPLTVIPTTGHGKELIGKAQGRKGEQEAQFELISKVDMFSVFSYYVKFQQLRVQGRKKYLKGKTPSGQFAEDYPLQSLESYVDNFQVLLSFPPAEVDSAIEKLEQDLLNVV</sequence>